<comment type="caution">
    <text evidence="4">The sequence shown here is derived from an EMBL/GenBank/DDBJ whole genome shotgun (WGS) entry which is preliminary data.</text>
</comment>
<dbReference type="Pfam" id="PF11250">
    <property type="entry name" value="FAF"/>
    <property type="match status" value="1"/>
</dbReference>
<dbReference type="PANTHER" id="PTHR33155">
    <property type="entry name" value="FANTASTIC FOUR-LIKE PROTEIN (DUF3049)"/>
    <property type="match status" value="1"/>
</dbReference>
<feature type="compositionally biased region" description="Polar residues" evidence="2">
    <location>
        <begin position="1"/>
        <end position="18"/>
    </location>
</feature>
<dbReference type="AlphaFoldDB" id="A0AAD4XKS2"/>
<dbReference type="EMBL" id="JAJJMB010007708">
    <property type="protein sequence ID" value="KAI3927860.1"/>
    <property type="molecule type" value="Genomic_DNA"/>
</dbReference>
<protein>
    <recommendedName>
        <fullName evidence="3">FAF domain-containing protein</fullName>
    </recommendedName>
</protein>
<dbReference type="Proteomes" id="UP001202328">
    <property type="component" value="Unassembled WGS sequence"/>
</dbReference>
<comment type="similarity">
    <text evidence="1">Belongs to the fantastic four family.</text>
</comment>
<name>A0AAD4XKS2_9MAGN</name>
<dbReference type="InterPro" id="IPR046431">
    <property type="entry name" value="FAF_dom"/>
</dbReference>
<proteinExistence type="inferred from homology"/>
<evidence type="ECO:0000256" key="2">
    <source>
        <dbReference type="SAM" id="MobiDB-lite"/>
    </source>
</evidence>
<organism evidence="4 5">
    <name type="scientific">Papaver atlanticum</name>
    <dbReference type="NCBI Taxonomy" id="357466"/>
    <lineage>
        <taxon>Eukaryota</taxon>
        <taxon>Viridiplantae</taxon>
        <taxon>Streptophyta</taxon>
        <taxon>Embryophyta</taxon>
        <taxon>Tracheophyta</taxon>
        <taxon>Spermatophyta</taxon>
        <taxon>Magnoliopsida</taxon>
        <taxon>Ranunculales</taxon>
        <taxon>Papaveraceae</taxon>
        <taxon>Papaveroideae</taxon>
        <taxon>Papaver</taxon>
    </lineage>
</organism>
<feature type="compositionally biased region" description="Low complexity" evidence="2">
    <location>
        <begin position="102"/>
        <end position="116"/>
    </location>
</feature>
<dbReference type="PANTHER" id="PTHR33155:SF8">
    <property type="entry name" value="PROTEIN FANTASTIC FOUR 1"/>
    <property type="match status" value="1"/>
</dbReference>
<evidence type="ECO:0000313" key="5">
    <source>
        <dbReference type="Proteomes" id="UP001202328"/>
    </source>
</evidence>
<feature type="region of interest" description="Disordered" evidence="2">
    <location>
        <begin position="1"/>
        <end position="44"/>
    </location>
</feature>
<feature type="compositionally biased region" description="Acidic residues" evidence="2">
    <location>
        <begin position="201"/>
        <end position="230"/>
    </location>
</feature>
<accession>A0AAD4XKS2</accession>
<sequence length="271" mass="30202">MRSPTVSESRFNTEQPQKYYNHGSKNNNNTYKQKTTNSDSWSSIESITKVDEVDEKKEKSTYIHPLVKRSSSALSGKSLELCTETLGCETGTNVDDDNVSFSTSSMSSNSVESCRSPARKTSNSQQFSMHEKAITSPRRSFPPPLTSIGNSSDCNVQFRPHREGGRLVIKAIAVATSPTCFQAERVNGRLRLLLKEQVLNEDQEQEEEDDGAKEIDEEEINKDSNVSEEADGIKGDVVSEMGIGNLHMHRRCKESGNKAELAKWDHFCLAT</sequence>
<feature type="region of interest" description="Disordered" evidence="2">
    <location>
        <begin position="102"/>
        <end position="153"/>
    </location>
</feature>
<feature type="compositionally biased region" description="Low complexity" evidence="2">
    <location>
        <begin position="25"/>
        <end position="37"/>
    </location>
</feature>
<feature type="region of interest" description="Disordered" evidence="2">
    <location>
        <begin position="201"/>
        <end position="235"/>
    </location>
</feature>
<reference evidence="4" key="1">
    <citation type="submission" date="2022-04" db="EMBL/GenBank/DDBJ databases">
        <title>A functionally conserved STORR gene fusion in Papaver species that diverged 16.8 million years ago.</title>
        <authorList>
            <person name="Catania T."/>
        </authorList>
    </citation>
    <scope>NUCLEOTIDE SEQUENCE</scope>
    <source>
        <strain evidence="4">S-188037</strain>
    </source>
</reference>
<dbReference type="InterPro" id="IPR021410">
    <property type="entry name" value="FAF"/>
</dbReference>
<evidence type="ECO:0000256" key="1">
    <source>
        <dbReference type="ARBA" id="ARBA00008690"/>
    </source>
</evidence>
<evidence type="ECO:0000313" key="4">
    <source>
        <dbReference type="EMBL" id="KAI3927860.1"/>
    </source>
</evidence>
<evidence type="ECO:0000259" key="3">
    <source>
        <dbReference type="Pfam" id="PF11250"/>
    </source>
</evidence>
<feature type="domain" description="FAF" evidence="3">
    <location>
        <begin position="140"/>
        <end position="194"/>
    </location>
</feature>
<keyword evidence="5" id="KW-1185">Reference proteome</keyword>
<feature type="compositionally biased region" description="Polar residues" evidence="2">
    <location>
        <begin position="119"/>
        <end position="128"/>
    </location>
</feature>
<gene>
    <name evidence="4" type="ORF">MKW98_023461</name>
</gene>